<dbReference type="AlphaFoldDB" id="A0AAJ7SFJ3"/>
<feature type="compositionally biased region" description="Low complexity" evidence="13">
    <location>
        <begin position="733"/>
        <end position="742"/>
    </location>
</feature>
<keyword evidence="10" id="KW-0539">Nucleus</keyword>
<feature type="region of interest" description="Disordered" evidence="13">
    <location>
        <begin position="398"/>
        <end position="851"/>
    </location>
</feature>
<comment type="similarity">
    <text evidence="2">Belongs to the AF4 family.</text>
</comment>
<feature type="compositionally biased region" description="Low complexity" evidence="13">
    <location>
        <begin position="1030"/>
        <end position="1046"/>
    </location>
</feature>
<feature type="compositionally biased region" description="Basic and acidic residues" evidence="13">
    <location>
        <begin position="748"/>
        <end position="763"/>
    </location>
</feature>
<feature type="compositionally biased region" description="Polar residues" evidence="13">
    <location>
        <begin position="40"/>
        <end position="50"/>
    </location>
</feature>
<feature type="region of interest" description="Disordered" evidence="13">
    <location>
        <begin position="197"/>
        <end position="241"/>
    </location>
</feature>
<feature type="compositionally biased region" description="Polar residues" evidence="13">
    <location>
        <begin position="489"/>
        <end position="505"/>
    </location>
</feature>
<evidence type="ECO:0000313" key="15">
    <source>
        <dbReference type="Proteomes" id="UP000694867"/>
    </source>
</evidence>
<feature type="region of interest" description="Disordered" evidence="13">
    <location>
        <begin position="341"/>
        <end position="381"/>
    </location>
</feature>
<feature type="compositionally biased region" description="Basic and acidic residues" evidence="13">
    <location>
        <begin position="710"/>
        <end position="729"/>
    </location>
</feature>
<evidence type="ECO:0000256" key="12">
    <source>
        <dbReference type="ARBA" id="ARBA00032149"/>
    </source>
</evidence>
<keyword evidence="5" id="KW-0597">Phosphoprotein</keyword>
<feature type="compositionally biased region" description="Polar residues" evidence="13">
    <location>
        <begin position="1016"/>
        <end position="1029"/>
    </location>
</feature>
<feature type="compositionally biased region" description="Low complexity" evidence="13">
    <location>
        <begin position="528"/>
        <end position="548"/>
    </location>
</feature>
<feature type="compositionally biased region" description="Basic and acidic residues" evidence="13">
    <location>
        <begin position="831"/>
        <end position="851"/>
    </location>
</feature>
<dbReference type="GO" id="GO:0003677">
    <property type="term" value="F:DNA binding"/>
    <property type="evidence" value="ECO:0007669"/>
    <property type="project" value="UniProtKB-KW"/>
</dbReference>
<feature type="region of interest" description="Disordered" evidence="13">
    <location>
        <begin position="1013"/>
        <end position="1047"/>
    </location>
</feature>
<keyword evidence="7" id="KW-0805">Transcription regulation</keyword>
<sequence>MAGRLTTTSSTIMEDREALKREAARERQKMGAKSGVLPGNGTQNRPTRNSVLLPHSTLNPGLFAAPVKVEQEDATSVMVKNVLGDYQNLSKIYQGSPHGPLPHGPTPHFSPAQPAQHPPQAPQPARRPQQAGVGATQPPTDNRPAQRQSNGVASPLRGLHSQQNPKQVAISQAPNYSKPPVMTAAARKSHIAFDPAASTKPVSQDLPAKKGTVPPFKSVAPKPASNNNNTINNNDGNDALASTTDLSRIEEVLKEMKVPPLLPNFDEIDRREPKRKDGREDKLRNLSTTSAPVAATANDMPTFSNTLGIGGLPVMPIEPPPVALSPMSSPQRDVTTTATILNAPLTTTTTTSSMTASSNPNQRLHSQPLAMTSQQQQHQAVPMNAPVVTTAPAIVNKKPLDTSVPNNQPSCLSSDSSESDEDDDHESASQEDSQDSDVEQKSMRMNATFDKSFATAEKFPDKSNHFGDSGVPSLFPQQRVPQLQVQPPNSAEGQSIESPLSASDDTNAEESKASWSLAAFMPGATPNSVASSVKSPMKSSPRRSPTPSCDATPSKTARDTRSEHRRKRGLSGSDHGKESSTEPSSSAEKRRAAPVGRHTRSSATPDSEGPSVAKASAVRKLNASRVSPMPQNQHEASNGVSVEESQQKRRKTADDASSLMVRIPLSLLKRRPLQGSKCDNSSNQVSANNSAAHFDVKPSRSESTAPTKLSVEESKDAQANKNGEERRCDSPMSIESISSSSSSRKRHQSPEEKAKKLKEEPQASRKRISEKRDRGKADIDATARREKESTSARKEEKRRTAPEEKRSREERKPLAGPSTASAGTGDAVSRTTKEDRREVKQELKDETPRHEREAYALYKHHLATNRFDWGMTLSDAAERMAREAKRVKYDTFIEEAKALKHGGDSESTNATKAKKYLRSAACFLLGGDSMELARPESSAAVKMFQDTLGLVKHTFNQGLQKAPPGGSQECRLAILCLKVQAFLCYRIYHVYNRDKESRDRLLSSQQEFLRIPVTGKHNSNEQSTPNGTTVSPAGSQSSASSGVPNNRDNGIRQDVALISQPKTITLNADLVANVHKYHQRNSFLIRAADLWTQAENLTNESNNQEFFQAVESGSAHASMWMPSTLFVMYVREAIYRIDKFNGVA</sequence>
<protein>
    <recommendedName>
        <fullName evidence="3">AF4/FMR2 family member lilli</fullName>
    </recommendedName>
    <alternativeName>
        <fullName evidence="12">Protein lilliputian</fullName>
    </alternativeName>
</protein>
<feature type="compositionally biased region" description="Polar residues" evidence="13">
    <location>
        <begin position="1"/>
        <end position="12"/>
    </location>
</feature>
<feature type="region of interest" description="Disordered" evidence="13">
    <location>
        <begin position="91"/>
        <end position="183"/>
    </location>
</feature>
<feature type="compositionally biased region" description="Low complexity" evidence="13">
    <location>
        <begin position="226"/>
        <end position="237"/>
    </location>
</feature>
<feature type="compositionally biased region" description="Polar residues" evidence="13">
    <location>
        <begin position="403"/>
        <end position="412"/>
    </location>
</feature>
<organism evidence="15 16">
    <name type="scientific">Galendromus occidentalis</name>
    <name type="common">western predatory mite</name>
    <dbReference type="NCBI Taxonomy" id="34638"/>
    <lineage>
        <taxon>Eukaryota</taxon>
        <taxon>Metazoa</taxon>
        <taxon>Ecdysozoa</taxon>
        <taxon>Arthropoda</taxon>
        <taxon>Chelicerata</taxon>
        <taxon>Arachnida</taxon>
        <taxon>Acari</taxon>
        <taxon>Parasitiformes</taxon>
        <taxon>Mesostigmata</taxon>
        <taxon>Gamasina</taxon>
        <taxon>Phytoseioidea</taxon>
        <taxon>Phytoseiidae</taxon>
        <taxon>Typhlodrominae</taxon>
        <taxon>Galendromus</taxon>
    </lineage>
</organism>
<name>A0AAJ7SFJ3_9ACAR</name>
<evidence type="ECO:0000256" key="1">
    <source>
        <dbReference type="ARBA" id="ARBA00004123"/>
    </source>
</evidence>
<feature type="compositionally biased region" description="Low complexity" evidence="13">
    <location>
        <begin position="680"/>
        <end position="692"/>
    </location>
</feature>
<comment type="function">
    <text evidence="11">Has a role in transcriptional regulation. Acts in parallel with the Ras/MAPK and the PI3K/PKB pathways in the control of cell identity and cellular growth. Essential for regulation of the cytoskeleton and cell growth but not for cell proliferation or growth rate. Required specifically for the microtubule-based basal transport of lipid droplets. Plays a partially redundant function downstream of Raf in cell fate specification in the developing eye. Pair-rule protein that regulates embryonic cellularization, gastrulation and segmentation.</text>
</comment>
<dbReference type="GeneID" id="108864484"/>
<evidence type="ECO:0000256" key="5">
    <source>
        <dbReference type="ARBA" id="ARBA00022553"/>
    </source>
</evidence>
<dbReference type="InterPro" id="IPR043640">
    <property type="entry name" value="AF4/FMR2_CHD"/>
</dbReference>
<feature type="region of interest" description="Disordered" evidence="13">
    <location>
        <begin position="264"/>
        <end position="290"/>
    </location>
</feature>
<evidence type="ECO:0000259" key="14">
    <source>
        <dbReference type="Pfam" id="PF18876"/>
    </source>
</evidence>
<feature type="compositionally biased region" description="Polar residues" evidence="13">
    <location>
        <begin position="629"/>
        <end position="644"/>
    </location>
</feature>
<dbReference type="InterPro" id="IPR007797">
    <property type="entry name" value="AF4/FMR2"/>
</dbReference>
<feature type="compositionally biased region" description="Low complexity" evidence="13">
    <location>
        <begin position="476"/>
        <end position="488"/>
    </location>
</feature>
<dbReference type="Proteomes" id="UP000694867">
    <property type="component" value="Unplaced"/>
</dbReference>
<evidence type="ECO:0000256" key="4">
    <source>
        <dbReference type="ARBA" id="ARBA00022473"/>
    </source>
</evidence>
<evidence type="ECO:0000256" key="11">
    <source>
        <dbReference type="ARBA" id="ARBA00024653"/>
    </source>
</evidence>
<evidence type="ECO:0000256" key="7">
    <source>
        <dbReference type="ARBA" id="ARBA00023015"/>
    </source>
</evidence>
<keyword evidence="9" id="KW-0804">Transcription</keyword>
<evidence type="ECO:0000313" key="16">
    <source>
        <dbReference type="RefSeq" id="XP_028967806.1"/>
    </source>
</evidence>
<evidence type="ECO:0000256" key="13">
    <source>
        <dbReference type="SAM" id="MobiDB-lite"/>
    </source>
</evidence>
<comment type="subcellular location">
    <subcellularLocation>
        <location evidence="1">Nucleus</location>
    </subcellularLocation>
</comment>
<keyword evidence="4" id="KW-0217">Developmental protein</keyword>
<dbReference type="PANTHER" id="PTHR10528">
    <property type="entry name" value="AF4/FMR2 FAMILY MEMBER"/>
    <property type="match status" value="1"/>
</dbReference>
<feature type="compositionally biased region" description="Polar residues" evidence="13">
    <location>
        <begin position="160"/>
        <end position="175"/>
    </location>
</feature>
<evidence type="ECO:0000256" key="3">
    <source>
        <dbReference type="ARBA" id="ARBA00021888"/>
    </source>
</evidence>
<dbReference type="GO" id="GO:0007366">
    <property type="term" value="P:periodic partitioning by pair rule gene"/>
    <property type="evidence" value="ECO:0007669"/>
    <property type="project" value="UniProtKB-KW"/>
</dbReference>
<feature type="compositionally biased region" description="Polar residues" evidence="13">
    <location>
        <begin position="362"/>
        <end position="379"/>
    </location>
</feature>
<feature type="region of interest" description="Disordered" evidence="13">
    <location>
        <begin position="1"/>
        <end position="54"/>
    </location>
</feature>
<feature type="compositionally biased region" description="Basic and acidic residues" evidence="13">
    <location>
        <begin position="267"/>
        <end position="284"/>
    </location>
</feature>
<gene>
    <name evidence="16" type="primary">LOC108864484</name>
</gene>
<evidence type="ECO:0000256" key="2">
    <source>
        <dbReference type="ARBA" id="ARBA00007354"/>
    </source>
</evidence>
<dbReference type="GO" id="GO:0010468">
    <property type="term" value="P:regulation of gene expression"/>
    <property type="evidence" value="ECO:0007669"/>
    <property type="project" value="InterPro"/>
</dbReference>
<keyword evidence="15" id="KW-1185">Reference proteome</keyword>
<dbReference type="KEGG" id="goe:108864484"/>
<keyword evidence="6" id="KW-0562">Pair-rule protein</keyword>
<feature type="compositionally biased region" description="Basic and acidic residues" evidence="13">
    <location>
        <begin position="770"/>
        <end position="813"/>
    </location>
</feature>
<dbReference type="RefSeq" id="XP_028967806.1">
    <property type="nucleotide sequence ID" value="XM_029111973.1"/>
</dbReference>
<dbReference type="PANTHER" id="PTHR10528:SF17">
    <property type="entry name" value="AF4_FMR2 FAMILY MEMBER LILLI"/>
    <property type="match status" value="1"/>
</dbReference>
<dbReference type="GO" id="GO:0032783">
    <property type="term" value="C:super elongation complex"/>
    <property type="evidence" value="ECO:0007669"/>
    <property type="project" value="TreeGrafter"/>
</dbReference>
<evidence type="ECO:0000256" key="6">
    <source>
        <dbReference type="ARBA" id="ARBA00022788"/>
    </source>
</evidence>
<feature type="compositionally biased region" description="Basic and acidic residues" evidence="13">
    <location>
        <begin position="13"/>
        <end position="29"/>
    </location>
</feature>
<feature type="compositionally biased region" description="Polar residues" evidence="13">
    <location>
        <begin position="137"/>
        <end position="152"/>
    </location>
</feature>
<proteinExistence type="inferred from homology"/>
<feature type="compositionally biased region" description="Low complexity" evidence="13">
    <location>
        <begin position="341"/>
        <end position="361"/>
    </location>
</feature>
<dbReference type="Pfam" id="PF18876">
    <property type="entry name" value="AFF4_CHD"/>
    <property type="match status" value="1"/>
</dbReference>
<keyword evidence="8" id="KW-0238">DNA-binding</keyword>
<dbReference type="Gene3D" id="6.10.250.2670">
    <property type="match status" value="1"/>
</dbReference>
<feature type="domain" description="AF4/FMR2 C-terminal homology" evidence="14">
    <location>
        <begin position="879"/>
        <end position="1137"/>
    </location>
</feature>
<evidence type="ECO:0000256" key="9">
    <source>
        <dbReference type="ARBA" id="ARBA00023163"/>
    </source>
</evidence>
<evidence type="ECO:0000256" key="8">
    <source>
        <dbReference type="ARBA" id="ARBA00023125"/>
    </source>
</evidence>
<evidence type="ECO:0000256" key="10">
    <source>
        <dbReference type="ARBA" id="ARBA00023242"/>
    </source>
</evidence>
<accession>A0AAJ7SFJ3</accession>
<reference evidence="16" key="1">
    <citation type="submission" date="2025-08" db="UniProtKB">
        <authorList>
            <consortium name="RefSeq"/>
        </authorList>
    </citation>
    <scope>IDENTIFICATION</scope>
</reference>